<evidence type="ECO:0000313" key="3">
    <source>
        <dbReference type="Proteomes" id="UP001215151"/>
    </source>
</evidence>
<organism evidence="2 3">
    <name type="scientific">Trametes cubensis</name>
    <dbReference type="NCBI Taxonomy" id="1111947"/>
    <lineage>
        <taxon>Eukaryota</taxon>
        <taxon>Fungi</taxon>
        <taxon>Dikarya</taxon>
        <taxon>Basidiomycota</taxon>
        <taxon>Agaricomycotina</taxon>
        <taxon>Agaricomycetes</taxon>
        <taxon>Polyporales</taxon>
        <taxon>Polyporaceae</taxon>
        <taxon>Trametes</taxon>
    </lineage>
</organism>
<proteinExistence type="predicted"/>
<comment type="caution">
    <text evidence="2">The sequence shown here is derived from an EMBL/GenBank/DDBJ whole genome shotgun (WGS) entry which is preliminary data.</text>
</comment>
<feature type="chain" id="PRO_5042169985" evidence="1">
    <location>
        <begin position="26"/>
        <end position="70"/>
    </location>
</feature>
<keyword evidence="1" id="KW-0732">Signal</keyword>
<evidence type="ECO:0000256" key="1">
    <source>
        <dbReference type="SAM" id="SignalP"/>
    </source>
</evidence>
<dbReference type="EMBL" id="JAPEVG010000023">
    <property type="protein sequence ID" value="KAJ8495512.1"/>
    <property type="molecule type" value="Genomic_DNA"/>
</dbReference>
<accession>A0AAD7XHE3</accession>
<dbReference type="AlphaFoldDB" id="A0AAD7XHE3"/>
<keyword evidence="3" id="KW-1185">Reference proteome</keyword>
<reference evidence="2" key="1">
    <citation type="submission" date="2022-11" db="EMBL/GenBank/DDBJ databases">
        <title>Genome Sequence of Cubamyces cubensis.</title>
        <authorList>
            <person name="Buettner E."/>
        </authorList>
    </citation>
    <scope>NUCLEOTIDE SEQUENCE</scope>
    <source>
        <strain evidence="2">MPL-01</strain>
    </source>
</reference>
<protein>
    <submittedName>
        <fullName evidence="2">Uncharacterized protein</fullName>
    </submittedName>
</protein>
<gene>
    <name evidence="2" type="ORF">ONZ51_g1671</name>
</gene>
<evidence type="ECO:0000313" key="2">
    <source>
        <dbReference type="EMBL" id="KAJ8495512.1"/>
    </source>
</evidence>
<dbReference type="Proteomes" id="UP001215151">
    <property type="component" value="Unassembled WGS sequence"/>
</dbReference>
<feature type="signal peptide" evidence="1">
    <location>
        <begin position="1"/>
        <end position="25"/>
    </location>
</feature>
<sequence>MQFSTLVKLAFVVTNIGAVLVSASALEARVAPDAACATTLCTMDPDSCPVGTTCTTVEIPLLSCTLNLCL</sequence>
<name>A0AAD7XHE3_9APHY</name>